<feature type="domain" description="NUP210 Ig-like" evidence="21">
    <location>
        <begin position="1132"/>
        <end position="1250"/>
    </location>
</feature>
<evidence type="ECO:0000256" key="1">
    <source>
        <dbReference type="ARBA" id="ARBA00004590"/>
    </source>
</evidence>
<organism evidence="22">
    <name type="scientific">Medioppia subpectinata</name>
    <dbReference type="NCBI Taxonomy" id="1979941"/>
    <lineage>
        <taxon>Eukaryota</taxon>
        <taxon>Metazoa</taxon>
        <taxon>Ecdysozoa</taxon>
        <taxon>Arthropoda</taxon>
        <taxon>Chelicerata</taxon>
        <taxon>Arachnida</taxon>
        <taxon>Acari</taxon>
        <taxon>Acariformes</taxon>
        <taxon>Sarcoptiformes</taxon>
        <taxon>Oribatida</taxon>
        <taxon>Brachypylina</taxon>
        <taxon>Oppioidea</taxon>
        <taxon>Oppiidae</taxon>
        <taxon>Medioppia</taxon>
    </lineage>
</organism>
<feature type="domain" description="NUP210 Ig-like" evidence="16">
    <location>
        <begin position="42"/>
        <end position="130"/>
    </location>
</feature>
<accession>A0A7R9KJ63</accession>
<evidence type="ECO:0000256" key="5">
    <source>
        <dbReference type="ARBA" id="ARBA00022989"/>
    </source>
</evidence>
<dbReference type="InterPro" id="IPR056898">
    <property type="entry name" value="Ig_NUP210_6th"/>
</dbReference>
<evidence type="ECO:0008006" key="24">
    <source>
        <dbReference type="Google" id="ProtNLM"/>
    </source>
</evidence>
<evidence type="ECO:0000259" key="21">
    <source>
        <dbReference type="Pfam" id="PF26181"/>
    </source>
</evidence>
<keyword evidence="7" id="KW-0325">Glycoprotein</keyword>
<feature type="domain" description="NUP210 Ig-like" evidence="14">
    <location>
        <begin position="644"/>
        <end position="740"/>
    </location>
</feature>
<evidence type="ECO:0000259" key="18">
    <source>
        <dbReference type="Pfam" id="PF24902"/>
    </source>
</evidence>
<gene>
    <name evidence="22" type="ORF">OSB1V03_LOCUS4485</name>
</gene>
<dbReference type="Pfam" id="PF22967">
    <property type="entry name" value="Ig_NUP210_1st"/>
    <property type="match status" value="1"/>
</dbReference>
<evidence type="ECO:0000256" key="4">
    <source>
        <dbReference type="ARBA" id="ARBA00022729"/>
    </source>
</evidence>
<evidence type="ECO:0000259" key="19">
    <source>
        <dbReference type="Pfam" id="PF24935"/>
    </source>
</evidence>
<dbReference type="Pfam" id="PF24991">
    <property type="entry name" value="Ig_NUP210_4th"/>
    <property type="match status" value="1"/>
</dbReference>
<dbReference type="PANTHER" id="PTHR23019">
    <property type="entry name" value="NUCLEAR PORE MEMBRANE GLYCOPROTEIN GP210-RELATED"/>
    <property type="match status" value="1"/>
</dbReference>
<dbReference type="SUPFAM" id="SSF49373">
    <property type="entry name" value="Invasin/intimin cell-adhesion fragments"/>
    <property type="match status" value="2"/>
</dbReference>
<keyword evidence="5 10" id="KW-1133">Transmembrane helix</keyword>
<feature type="transmembrane region" description="Helical" evidence="10">
    <location>
        <begin position="1962"/>
        <end position="1979"/>
    </location>
</feature>
<keyword evidence="23" id="KW-1185">Reference proteome</keyword>
<evidence type="ECO:0000256" key="9">
    <source>
        <dbReference type="SAM" id="MobiDB-lite"/>
    </source>
</evidence>
<dbReference type="Pfam" id="PF22957">
    <property type="entry name" value="NUP210_Ig"/>
    <property type="match status" value="1"/>
</dbReference>
<evidence type="ECO:0000259" key="17">
    <source>
        <dbReference type="Pfam" id="PF22969"/>
    </source>
</evidence>
<feature type="domain" description="NUP210 Ig-like" evidence="17">
    <location>
        <begin position="139"/>
        <end position="238"/>
    </location>
</feature>
<evidence type="ECO:0000256" key="6">
    <source>
        <dbReference type="ARBA" id="ARBA00023136"/>
    </source>
</evidence>
<dbReference type="Pfam" id="PF24935">
    <property type="entry name" value="Ig_NUP210_6th"/>
    <property type="match status" value="1"/>
</dbReference>
<dbReference type="InterPro" id="IPR045197">
    <property type="entry name" value="NUP210-like"/>
</dbReference>
<evidence type="ECO:0000256" key="3">
    <source>
        <dbReference type="ARBA" id="ARBA00022692"/>
    </source>
</evidence>
<dbReference type="InterPro" id="IPR055096">
    <property type="entry name" value="Ig_NUP210_1st"/>
</dbReference>
<feature type="compositionally biased region" description="Low complexity" evidence="9">
    <location>
        <begin position="2019"/>
        <end position="2033"/>
    </location>
</feature>
<keyword evidence="6 10" id="KW-0472">Membrane</keyword>
<evidence type="ECO:0000259" key="20">
    <source>
        <dbReference type="Pfam" id="PF24991"/>
    </source>
</evidence>
<evidence type="ECO:0000256" key="10">
    <source>
        <dbReference type="SAM" id="Phobius"/>
    </source>
</evidence>
<evidence type="ECO:0000259" key="14">
    <source>
        <dbReference type="Pfam" id="PF22962"/>
    </source>
</evidence>
<feature type="domain" description="NUP210 Ig-like" evidence="19">
    <location>
        <begin position="535"/>
        <end position="624"/>
    </location>
</feature>
<dbReference type="Pfam" id="PF02368">
    <property type="entry name" value="Big_2"/>
    <property type="match status" value="1"/>
</dbReference>
<evidence type="ECO:0000259" key="11">
    <source>
        <dbReference type="Pfam" id="PF02368"/>
    </source>
</evidence>
<feature type="domain" description="NUP210 fourth Ig-like" evidence="20">
    <location>
        <begin position="351"/>
        <end position="421"/>
    </location>
</feature>
<dbReference type="InterPro" id="IPR055099">
    <property type="entry name" value="Ig_NUP210_7th"/>
</dbReference>
<evidence type="ECO:0000259" key="12">
    <source>
        <dbReference type="Pfam" id="PF22957"/>
    </source>
</evidence>
<evidence type="ECO:0000256" key="8">
    <source>
        <dbReference type="ARBA" id="ARBA00023242"/>
    </source>
</evidence>
<dbReference type="OrthoDB" id="361283at2759"/>
<evidence type="ECO:0000259" key="15">
    <source>
        <dbReference type="Pfam" id="PF22963"/>
    </source>
</evidence>
<sequence>MAYVLFVLTERCVCDHVLKRLSIGGQFAALVFIGVIVSANCVKLNERRILLPFSNGVNTNFTLEATNENCYQWSSSRLDVARVEPLDESKSCSRQAVVSVVSTVAKRQSSVVTATDSASGSVIRCDVEVDVIDSIEIVTTSHEIVLEDLPEILEVKAKNDKNDTFTSIAGIQFEWTLSPVDILRYRTWSSSAYTGPPFVHFWESRELKGSAILIEGIRTGSAKVTAHIVGDDYKKVKTAEITLHVVANLGLIPPNVVYLMRGSKIEFKAEMTKQGPRVALTLPSPQYYLKVLDPKIAKLDEQSSQVEAIKEGHTSLLLLDRNVATSESSRQPTTDIHVMTPSYVSIQVTPGENFALCEFTSYVVSFTIHDDWHHKLYPAPNLDLKVTFPSRYFHVNESSTNGTFHVIRTINSGNCKITAQLLGAGSAKLAVPLEVSQEVTIYRTLLLTPSLILLPWIPLLKPTYTVFVTASGATGQYRWVTNNSLVATVKYKQELSSRVTVVTKEEGVSLISCQDVHNSVFSANMKVSVQPVVDIEILPVVLETHIGGTVILPIAVYGYESDSSKTKRVFDDCSQIPFDVEIVEKTRVKYDPKNIMAGVGQRSCRSLAFECISTGNTRVWIRYGKEKLSTTAIIGCHLPLRAVHPEELSIMPLGAIIDVAFEGGPRPWTLHPEGHYTRLTSSESSVVSSHEIVDRYHLHVYRVKCLQYGETSIELDVGNLASPTLPNPANAKAEIKVHCSRPVSLIIKPKLKSSCPLSAPQDSVFPVEKNQNTEIEVEVRDDSGRAFYNISTLDIMWNVDGLDDSIEIPNGVKEVVNGAKGYFSITRNVQIMKEFLTNSVKISAEIVGYKKQYKEKFRIRSEIELISVDKGAVDSDNIAIFNHPKQKFVVNIRKGSGYFGIDSEFERQFINISFKQQSKSFTIVPKAIGGGTIQINDLCLTSYGSTDLYYSVVEATEVHIEIVDKFQLGNVIEGYLTVIDNNDNYIDSSNHKLLDLMPILSNKILIFDELKSSFKLKGEELGTSTLHFVSKSSQSGYIESLVVNIQVFSPLRIVPSNLTLIVGAHFQVTTLGGPQPQRNIEYLLNDKSVARVDANGLIVGTKLGKTKLIVRVLSVENIEYSRSDIDLHVVALNKIKIVSPSSQLRIGSQLPLQLMGANEFETPFSFGSAIPALKITWSLSNKKIATIGGVFQNSGIIDKSFESISVRLQAITSGVVTIKVMVETQNAVKESAFQQIEDNEILTDSLQIHVFPSFSIVSNGYNIDEKVILMSPNSQLSLLSNRIGEADSQFELINAANVKMSCGADRCLKAGITPEVCSLVVKTSEKFGVTLTSVFSVRVDKISYLMVNSIDSVISDESVNVFPIGSELQIGVSFHDNIGKTFDSIRSQIHFESISVRLQAITSGVVTIKVMVETQNAVKESAFQQIEDNEILTDSLQIHVFPSFSIVSNGYNIDEKVILMSPNSQLSLLSNRIGEADSQFELINAANVKMSCGADRCLKAGITPEVCSLVVKTSEKFGVTLTSVFSVRVDKISYLMVNSIDSVISDESVNVFPIGSELQIVNVFPIGSELQIGVSFHDNIGKTFDSIRSQIRWTLSRNDLITISRGSDNSTLKIRSLKEGRTLVRIYDNENNIDYFNVDVGPVIEPYDLSISVGQVVCLQCKLQTSKTGVWFVENPLVGEIGTDSGVFVGRSGGHTLIGWKSADGVSTYTPVTVNPPQEFSLDTRHLVGITNIISQSIPIVIVSKSQSVNRRHCGNSANLQSIGSVKSPFSCEIMFDSVLQMKPIWNIHIEFDSNSDQWLCGFEPKSDLNLVEMALINTNLSVSVIMSSTARDSDNNRPLIHTISVPFVPAFDVSPKQVILSLDQSETRLTVHSIPLVLEDLTIIASNPEVIKVSKSEITDNSLKIIIYLINADIFSNDVSNLHISLNSKITKQMHRIPIQIKLYRQNIQQISPFYMLFKEYSIPWIGFTVIVGIVLYFQSKVMFSAGATTTVPSNMGSPFLADAHTPSMKGHRALNYSPTQPQTQTPTTSTPRVGRPLYSVPNT</sequence>
<dbReference type="EMBL" id="OC856629">
    <property type="protein sequence ID" value="CAD7624038.1"/>
    <property type="molecule type" value="Genomic_DNA"/>
</dbReference>
<dbReference type="GO" id="GO:0031965">
    <property type="term" value="C:nuclear membrane"/>
    <property type="evidence" value="ECO:0007669"/>
    <property type="project" value="UniProtKB-SubCell"/>
</dbReference>
<comment type="similarity">
    <text evidence="2">Belongs to the NUP210 family.</text>
</comment>
<protein>
    <recommendedName>
        <fullName evidence="24">Nuclear pore membrane glycoprotein 210</fullName>
    </recommendedName>
</protein>
<dbReference type="PANTHER" id="PTHR23019:SF0">
    <property type="entry name" value="NUCLEAR PORE MEMBRANE GLYCOPROTEIN 210"/>
    <property type="match status" value="1"/>
</dbReference>
<dbReference type="Pfam" id="PF22969">
    <property type="entry name" value="Ig_NUP210_2nd"/>
    <property type="match status" value="1"/>
</dbReference>
<proteinExistence type="inferred from homology"/>
<evidence type="ECO:0000256" key="2">
    <source>
        <dbReference type="ARBA" id="ARBA00007313"/>
    </source>
</evidence>
<dbReference type="GO" id="GO:0005643">
    <property type="term" value="C:nuclear pore"/>
    <property type="evidence" value="ECO:0007669"/>
    <property type="project" value="TreeGrafter"/>
</dbReference>
<keyword evidence="4" id="KW-0732">Signal</keyword>
<dbReference type="InterPro" id="IPR055097">
    <property type="entry name" value="Ig_NUP210_2nd"/>
</dbReference>
<evidence type="ECO:0000313" key="23">
    <source>
        <dbReference type="Proteomes" id="UP000759131"/>
    </source>
</evidence>
<evidence type="ECO:0000256" key="7">
    <source>
        <dbReference type="ARBA" id="ARBA00023180"/>
    </source>
</evidence>
<dbReference type="Pfam" id="PF22963">
    <property type="entry name" value="Ig_NUP210_3rd"/>
    <property type="match status" value="1"/>
</dbReference>
<dbReference type="Proteomes" id="UP000759131">
    <property type="component" value="Unassembled WGS sequence"/>
</dbReference>
<dbReference type="InterPro" id="IPR003343">
    <property type="entry name" value="Big_2"/>
</dbReference>
<dbReference type="Pfam" id="PF26182">
    <property type="entry name" value="Ig_NUP210_5th"/>
    <property type="match status" value="1"/>
</dbReference>
<evidence type="ECO:0000259" key="13">
    <source>
        <dbReference type="Pfam" id="PF22959"/>
    </source>
</evidence>
<dbReference type="Pfam" id="PF22962">
    <property type="entry name" value="Ig_NUP210_7th"/>
    <property type="match status" value="1"/>
</dbReference>
<feature type="region of interest" description="Disordered" evidence="9">
    <location>
        <begin position="2017"/>
        <end position="2045"/>
    </location>
</feature>
<comment type="subcellular location">
    <subcellularLocation>
        <location evidence="1">Nucleus membrane</location>
        <topology evidence="1">Single-pass membrane protein</topology>
    </subcellularLocation>
</comment>
<evidence type="ECO:0000259" key="16">
    <source>
        <dbReference type="Pfam" id="PF22967"/>
    </source>
</evidence>
<feature type="domain" description="BIG2" evidence="11">
    <location>
        <begin position="1048"/>
        <end position="1108"/>
    </location>
</feature>
<dbReference type="EMBL" id="CAJPIZ010002054">
    <property type="protein sequence ID" value="CAG2104468.1"/>
    <property type="molecule type" value="Genomic_DNA"/>
</dbReference>
<dbReference type="InterPro" id="IPR056897">
    <property type="entry name" value="Ig_NUP210_4th"/>
</dbReference>
<feature type="domain" description="NUP210 Ig-like" evidence="13">
    <location>
        <begin position="1340"/>
        <end position="1406"/>
    </location>
</feature>
<dbReference type="Pfam" id="PF22959">
    <property type="entry name" value="Ig_NUP210_15th"/>
    <property type="match status" value="2"/>
</dbReference>
<dbReference type="InterPro" id="IPR055094">
    <property type="entry name" value="NUP210_Ig15"/>
</dbReference>
<dbReference type="InterPro" id="IPR055098">
    <property type="entry name" value="Ig_NUP210_3rd"/>
</dbReference>
<dbReference type="InterPro" id="IPR055095">
    <property type="entry name" value="NUP210_Ig_C"/>
</dbReference>
<reference evidence="22" key="1">
    <citation type="submission" date="2020-11" db="EMBL/GenBank/DDBJ databases">
        <authorList>
            <person name="Tran Van P."/>
        </authorList>
    </citation>
    <scope>NUCLEOTIDE SEQUENCE</scope>
</reference>
<dbReference type="Pfam" id="PF26181">
    <property type="entry name" value="Ig_NUP210_13th"/>
    <property type="match status" value="1"/>
</dbReference>
<dbReference type="InterPro" id="IPR058779">
    <property type="entry name" value="Ig_NUP210_13th"/>
</dbReference>
<feature type="domain" description="NUP210 Ig-like" evidence="18">
    <location>
        <begin position="874"/>
        <end position="942"/>
    </location>
</feature>
<feature type="domain" description="NUP210 Ig-like" evidence="13">
    <location>
        <begin position="1559"/>
        <end position="1639"/>
    </location>
</feature>
<dbReference type="InterPro" id="IPR008964">
    <property type="entry name" value="Invasin/intimin_cell_adhesion"/>
</dbReference>
<dbReference type="Pfam" id="PF24902">
    <property type="entry name" value="Ig_NUP210_9th"/>
    <property type="match status" value="1"/>
</dbReference>
<name>A0A7R9KJ63_9ACAR</name>
<feature type="domain" description="NUP210 C-terminal Ig-like" evidence="12">
    <location>
        <begin position="1735"/>
        <end position="1882"/>
    </location>
</feature>
<keyword evidence="8" id="KW-0539">Nucleus</keyword>
<evidence type="ECO:0000313" key="22">
    <source>
        <dbReference type="EMBL" id="CAD7624038.1"/>
    </source>
</evidence>
<keyword evidence="3 10" id="KW-0812">Transmembrane</keyword>
<dbReference type="InterPro" id="IPR056899">
    <property type="entry name" value="Ig_NUP210_9th"/>
</dbReference>
<feature type="domain" description="NUP210 Ig-like" evidence="15">
    <location>
        <begin position="247"/>
        <end position="341"/>
    </location>
</feature>